<dbReference type="NCBIfam" id="NF009466">
    <property type="entry name" value="PRK12826.1-2"/>
    <property type="match status" value="1"/>
</dbReference>
<evidence type="ECO:0000256" key="2">
    <source>
        <dbReference type="ARBA" id="ARBA00023002"/>
    </source>
</evidence>
<dbReference type="CDD" id="cd05233">
    <property type="entry name" value="SDR_c"/>
    <property type="match status" value="1"/>
</dbReference>
<dbReference type="InterPro" id="IPR002347">
    <property type="entry name" value="SDR_fam"/>
</dbReference>
<dbReference type="InterPro" id="IPR057326">
    <property type="entry name" value="KR_dom"/>
</dbReference>
<reference evidence="4" key="1">
    <citation type="submission" date="2019-04" db="EMBL/GenBank/DDBJ databases">
        <title>Evolution of Biomass-Degrading Anaerobic Consortia Revealed by Metagenomics.</title>
        <authorList>
            <person name="Peng X."/>
        </authorList>
    </citation>
    <scope>NUCLEOTIDE SEQUENCE</scope>
    <source>
        <strain evidence="4">SIG14</strain>
    </source>
</reference>
<dbReference type="InterPro" id="IPR036291">
    <property type="entry name" value="NAD(P)-bd_dom_sf"/>
</dbReference>
<dbReference type="Pfam" id="PF13561">
    <property type="entry name" value="adh_short_C2"/>
    <property type="match status" value="1"/>
</dbReference>
<proteinExistence type="inferred from homology"/>
<protein>
    <submittedName>
        <fullName evidence="4">SDR family oxidoreductase</fullName>
    </submittedName>
</protein>
<dbReference type="NCBIfam" id="NF005559">
    <property type="entry name" value="PRK07231.1"/>
    <property type="match status" value="1"/>
</dbReference>
<comment type="similarity">
    <text evidence="1">Belongs to the short-chain dehydrogenases/reductases (SDR) family.</text>
</comment>
<dbReference type="Gene3D" id="3.40.50.720">
    <property type="entry name" value="NAD(P)-binding Rossmann-like Domain"/>
    <property type="match status" value="1"/>
</dbReference>
<gene>
    <name evidence="4" type="ORF">E7Z75_07465</name>
</gene>
<comment type="caution">
    <text evidence="4">The sequence shown here is derived from an EMBL/GenBank/DDBJ whole genome shotgun (WGS) entry which is preliminary data.</text>
</comment>
<dbReference type="PANTHER" id="PTHR43639">
    <property type="entry name" value="OXIDOREDUCTASE, SHORT-CHAIN DEHYDROGENASE/REDUCTASE FAMILY (AFU_ORTHOLOGUE AFUA_5G02870)"/>
    <property type="match status" value="1"/>
</dbReference>
<organism evidence="4 5">
    <name type="scientific">Methanobrevibacter olleyae</name>
    <dbReference type="NCBI Taxonomy" id="294671"/>
    <lineage>
        <taxon>Archaea</taxon>
        <taxon>Methanobacteriati</taxon>
        <taxon>Methanobacteriota</taxon>
        <taxon>Methanomada group</taxon>
        <taxon>Methanobacteria</taxon>
        <taxon>Methanobacteriales</taxon>
        <taxon>Methanobacteriaceae</taxon>
        <taxon>Methanobrevibacter</taxon>
    </lineage>
</organism>
<dbReference type="FunFam" id="3.40.50.720:FF:000084">
    <property type="entry name" value="Short-chain dehydrogenase reductase"/>
    <property type="match status" value="1"/>
</dbReference>
<dbReference type="EMBL" id="SUTG01000039">
    <property type="protein sequence ID" value="MBE6512957.1"/>
    <property type="molecule type" value="Genomic_DNA"/>
</dbReference>
<dbReference type="SMART" id="SM00822">
    <property type="entry name" value="PKS_KR"/>
    <property type="match status" value="1"/>
</dbReference>
<name>A0A8T3VQE2_METOL</name>
<evidence type="ECO:0000313" key="5">
    <source>
        <dbReference type="Proteomes" id="UP000732619"/>
    </source>
</evidence>
<keyword evidence="2" id="KW-0560">Oxidoreductase</keyword>
<dbReference type="Proteomes" id="UP000732619">
    <property type="component" value="Unassembled WGS sequence"/>
</dbReference>
<dbReference type="SUPFAM" id="SSF51735">
    <property type="entry name" value="NAD(P)-binding Rossmann-fold domains"/>
    <property type="match status" value="1"/>
</dbReference>
<sequence>MGRLDGKVAIITGSTSGMGRASAELFAKEGAKVVVVGRNEGRANEVVDAIKAEGGEAIYVIADMSNPDDLQNIVDTTVDEFGKIDVLFNNAGMFSLTPITDLSLEDWNNILAVNVTAAFCLSKLAIPVMKETGGGSIINTSSSAGFSPKYGAVAYVTSKHALIGLTKSLAMELGPDIRANGIAPGLIDTPMVAASGPEAEAAGQAMVTATPMKRKGLGEDIAYAAVYLASDESSFVDGQILRVDGGEGI</sequence>
<dbReference type="PANTHER" id="PTHR43639:SF1">
    <property type="entry name" value="SHORT-CHAIN DEHYDROGENASE_REDUCTASE FAMILY PROTEIN"/>
    <property type="match status" value="1"/>
</dbReference>
<dbReference type="PROSITE" id="PS00061">
    <property type="entry name" value="ADH_SHORT"/>
    <property type="match status" value="1"/>
</dbReference>
<dbReference type="PRINTS" id="PR00081">
    <property type="entry name" value="GDHRDH"/>
</dbReference>
<dbReference type="InterPro" id="IPR020904">
    <property type="entry name" value="Sc_DH/Rdtase_CS"/>
</dbReference>
<dbReference type="GO" id="GO:0016491">
    <property type="term" value="F:oxidoreductase activity"/>
    <property type="evidence" value="ECO:0007669"/>
    <property type="project" value="UniProtKB-KW"/>
</dbReference>
<accession>A0A8T3VQE2</accession>
<evidence type="ECO:0000313" key="4">
    <source>
        <dbReference type="EMBL" id="MBE6512957.1"/>
    </source>
</evidence>
<dbReference type="PRINTS" id="PR00080">
    <property type="entry name" value="SDRFAMILY"/>
</dbReference>
<evidence type="ECO:0000256" key="1">
    <source>
        <dbReference type="ARBA" id="ARBA00006484"/>
    </source>
</evidence>
<feature type="domain" description="Ketoreductase" evidence="3">
    <location>
        <begin position="7"/>
        <end position="180"/>
    </location>
</feature>
<dbReference type="AlphaFoldDB" id="A0A8T3VQE2"/>
<evidence type="ECO:0000259" key="3">
    <source>
        <dbReference type="SMART" id="SM00822"/>
    </source>
</evidence>